<dbReference type="Gene3D" id="3.40.309.10">
    <property type="entry name" value="Aldehyde Dehydrogenase, Chain A, domain 2"/>
    <property type="match status" value="1"/>
</dbReference>
<name>A0ABW2A8J3_9GAMM</name>
<organism evidence="1 2">
    <name type="scientific">Marinobacterium aestuariivivens</name>
    <dbReference type="NCBI Taxonomy" id="1698799"/>
    <lineage>
        <taxon>Bacteria</taxon>
        <taxon>Pseudomonadati</taxon>
        <taxon>Pseudomonadota</taxon>
        <taxon>Gammaproteobacteria</taxon>
        <taxon>Oceanospirillales</taxon>
        <taxon>Oceanospirillaceae</taxon>
        <taxon>Marinobacterium</taxon>
    </lineage>
</organism>
<proteinExistence type="predicted"/>
<accession>A0ABW2A8J3</accession>
<keyword evidence="2" id="KW-1185">Reference proteome</keyword>
<dbReference type="Proteomes" id="UP001596422">
    <property type="component" value="Unassembled WGS sequence"/>
</dbReference>
<dbReference type="InterPro" id="IPR016163">
    <property type="entry name" value="Ald_DH_C"/>
</dbReference>
<protein>
    <recommendedName>
        <fullName evidence="3">Aldehyde dehydrogenase domain-containing protein</fullName>
    </recommendedName>
</protein>
<reference evidence="2" key="1">
    <citation type="journal article" date="2019" name="Int. J. Syst. Evol. Microbiol.">
        <title>The Global Catalogue of Microorganisms (GCM) 10K type strain sequencing project: providing services to taxonomists for standard genome sequencing and annotation.</title>
        <authorList>
            <consortium name="The Broad Institute Genomics Platform"/>
            <consortium name="The Broad Institute Genome Sequencing Center for Infectious Disease"/>
            <person name="Wu L."/>
            <person name="Ma J."/>
        </authorList>
    </citation>
    <scope>NUCLEOTIDE SEQUENCE [LARGE SCALE GENOMIC DNA]</scope>
    <source>
        <strain evidence="2">NBRC 111756</strain>
    </source>
</reference>
<evidence type="ECO:0000313" key="2">
    <source>
        <dbReference type="Proteomes" id="UP001596422"/>
    </source>
</evidence>
<evidence type="ECO:0008006" key="3">
    <source>
        <dbReference type="Google" id="ProtNLM"/>
    </source>
</evidence>
<comment type="caution">
    <text evidence="1">The sequence shown here is derived from an EMBL/GenBank/DDBJ whole genome shotgun (WGS) entry which is preliminary data.</text>
</comment>
<dbReference type="RefSeq" id="WP_379912465.1">
    <property type="nucleotide sequence ID" value="NZ_JBHSWE010000001.1"/>
</dbReference>
<dbReference type="InterPro" id="IPR016161">
    <property type="entry name" value="Ald_DH/histidinol_DH"/>
</dbReference>
<gene>
    <name evidence="1" type="ORF">ACFQDL_29665</name>
</gene>
<evidence type="ECO:0000313" key="1">
    <source>
        <dbReference type="EMBL" id="MFC6673792.1"/>
    </source>
</evidence>
<sequence length="46" mass="5087">MPPTVIRLDGIHELEEEIFGPVLHVATFEADEIDQVVDQINARASA</sequence>
<dbReference type="EMBL" id="JBHSWE010000001">
    <property type="protein sequence ID" value="MFC6673792.1"/>
    <property type="molecule type" value="Genomic_DNA"/>
</dbReference>
<dbReference type="SUPFAM" id="SSF53720">
    <property type="entry name" value="ALDH-like"/>
    <property type="match status" value="1"/>
</dbReference>